<feature type="domain" description="O-methyltransferase C-terminal" evidence="4">
    <location>
        <begin position="192"/>
        <end position="397"/>
    </location>
</feature>
<dbReference type="Gene3D" id="1.10.10.10">
    <property type="entry name" value="Winged helix-like DNA-binding domain superfamily/Winged helix DNA-binding domain"/>
    <property type="match status" value="1"/>
</dbReference>
<evidence type="ECO:0000256" key="3">
    <source>
        <dbReference type="ARBA" id="ARBA00022691"/>
    </source>
</evidence>
<dbReference type="PANTHER" id="PTHR43712">
    <property type="entry name" value="PUTATIVE (AFU_ORTHOLOGUE AFUA_4G14580)-RELATED"/>
    <property type="match status" value="1"/>
</dbReference>
<dbReference type="PANTHER" id="PTHR43712:SF16">
    <property type="entry name" value="O-METHYLTRANSFERASE ELCB"/>
    <property type="match status" value="1"/>
</dbReference>
<keyword evidence="3" id="KW-0949">S-adenosyl-L-methionine</keyword>
<dbReference type="InterPro" id="IPR001077">
    <property type="entry name" value="COMT_C"/>
</dbReference>
<dbReference type="STRING" id="97972.A0A2V1DUY0"/>
<keyword evidence="6" id="KW-1185">Reference proteome</keyword>
<name>A0A2V1DUY0_9PLEO</name>
<keyword evidence="1 5" id="KW-0489">Methyltransferase</keyword>
<keyword evidence="2 5" id="KW-0808">Transferase</keyword>
<reference evidence="5 6" key="1">
    <citation type="journal article" date="2018" name="Sci. Rep.">
        <title>Comparative genomics provides insights into the lifestyle and reveals functional heterogeneity of dark septate endophytic fungi.</title>
        <authorList>
            <person name="Knapp D.G."/>
            <person name="Nemeth J.B."/>
            <person name="Barry K."/>
            <person name="Hainaut M."/>
            <person name="Henrissat B."/>
            <person name="Johnson J."/>
            <person name="Kuo A."/>
            <person name="Lim J.H.P."/>
            <person name="Lipzen A."/>
            <person name="Nolan M."/>
            <person name="Ohm R.A."/>
            <person name="Tamas L."/>
            <person name="Grigoriev I.V."/>
            <person name="Spatafora J.W."/>
            <person name="Nagy L.G."/>
            <person name="Kovacs G.M."/>
        </authorList>
    </citation>
    <scope>NUCLEOTIDE SEQUENCE [LARGE SCALE GENOMIC DNA]</scope>
    <source>
        <strain evidence="5 6">DSE2036</strain>
    </source>
</reference>
<dbReference type="Pfam" id="PF00891">
    <property type="entry name" value="Methyltransf_2"/>
    <property type="match status" value="1"/>
</dbReference>
<dbReference type="EMBL" id="KZ805370">
    <property type="protein sequence ID" value="PVI00630.1"/>
    <property type="molecule type" value="Genomic_DNA"/>
</dbReference>
<evidence type="ECO:0000313" key="6">
    <source>
        <dbReference type="Proteomes" id="UP000244855"/>
    </source>
</evidence>
<dbReference type="Gene3D" id="3.40.50.150">
    <property type="entry name" value="Vaccinia Virus protein VP39"/>
    <property type="match status" value="1"/>
</dbReference>
<gene>
    <name evidence="5" type="ORF">DM02DRAFT_707908</name>
</gene>
<dbReference type="InterPro" id="IPR016461">
    <property type="entry name" value="COMT-like"/>
</dbReference>
<proteinExistence type="predicted"/>
<protein>
    <submittedName>
        <fullName evidence="5">S-adenosyl-L-methionine-dependent methyltransferase</fullName>
    </submittedName>
</protein>
<evidence type="ECO:0000259" key="4">
    <source>
        <dbReference type="Pfam" id="PF00891"/>
    </source>
</evidence>
<dbReference type="Proteomes" id="UP000244855">
    <property type="component" value="Unassembled WGS sequence"/>
</dbReference>
<dbReference type="InterPro" id="IPR029063">
    <property type="entry name" value="SAM-dependent_MTases_sf"/>
</dbReference>
<dbReference type="InterPro" id="IPR036388">
    <property type="entry name" value="WH-like_DNA-bd_sf"/>
</dbReference>
<evidence type="ECO:0000256" key="2">
    <source>
        <dbReference type="ARBA" id="ARBA00022679"/>
    </source>
</evidence>
<evidence type="ECO:0000313" key="5">
    <source>
        <dbReference type="EMBL" id="PVI00630.1"/>
    </source>
</evidence>
<dbReference type="AlphaFoldDB" id="A0A2V1DUY0"/>
<dbReference type="CDD" id="cd02440">
    <property type="entry name" value="AdoMet_MTases"/>
    <property type="match status" value="1"/>
</dbReference>
<dbReference type="SUPFAM" id="SSF53335">
    <property type="entry name" value="S-adenosyl-L-methionine-dependent methyltransferases"/>
    <property type="match status" value="1"/>
</dbReference>
<dbReference type="GO" id="GO:0032259">
    <property type="term" value="P:methylation"/>
    <property type="evidence" value="ECO:0007669"/>
    <property type="project" value="UniProtKB-KW"/>
</dbReference>
<evidence type="ECO:0000256" key="1">
    <source>
        <dbReference type="ARBA" id="ARBA00022603"/>
    </source>
</evidence>
<dbReference type="OrthoDB" id="1606438at2759"/>
<organism evidence="5 6">
    <name type="scientific">Periconia macrospinosa</name>
    <dbReference type="NCBI Taxonomy" id="97972"/>
    <lineage>
        <taxon>Eukaryota</taxon>
        <taxon>Fungi</taxon>
        <taxon>Dikarya</taxon>
        <taxon>Ascomycota</taxon>
        <taxon>Pezizomycotina</taxon>
        <taxon>Dothideomycetes</taxon>
        <taxon>Pleosporomycetidae</taxon>
        <taxon>Pleosporales</taxon>
        <taxon>Massarineae</taxon>
        <taxon>Periconiaceae</taxon>
        <taxon>Periconia</taxon>
    </lineage>
</organism>
<sequence length="425" mass="47677">MPYPQRSITELADLIASNTSRYNDYLVTNGIALPTHAPSEKEIPADVPEKISGLRQQAIEASHELHELLIGPMGVPFTAYARSTCVMSLQFIYTNKIGQNLAWNETTTFEEIAKESKLGLDDTTRMMRLAMANYFFAEPQPGVVAHTAASHAIVSNPLLNAWIGVTVEENWSPMLRLNEAMHKWPDSEEPLQSAYCLAHGMNEMPFDVWERDPARVQRFASAMNFLHSDSGFQPQFMVNGYDFASLGEALFVDVGGSTGHVIIMLAQKYPNITCIVQDLPATVKAGKEQLPKELEERVSFMSHDFWTEQPVKGADIYYFRWVFHDWSDSLSIKLLRQLIPALKPGARVLINDICIPPAGVMSSYQEQRIRSLDILMKTFTNAKERSAKEWAALFAKADPGFKFGRVHLPAGAKIAIIEAKWNPVE</sequence>
<dbReference type="GO" id="GO:0008171">
    <property type="term" value="F:O-methyltransferase activity"/>
    <property type="evidence" value="ECO:0007669"/>
    <property type="project" value="InterPro"/>
</dbReference>
<accession>A0A2V1DUY0</accession>
<dbReference type="PROSITE" id="PS51683">
    <property type="entry name" value="SAM_OMT_II"/>
    <property type="match status" value="1"/>
</dbReference>